<sequence>MVEDMDPESNHGKRLLPLVVDELATRDPNRVFASIPTSKSLEDGFRDINFAQFSRAINRCAWWIEENLGRSKTFETLNYVGPEDLRYIILLFAAIKTGYQMFFNSPWNSTEGHIALLEALHCNIALSPEVLPPITQTVVAKRQMRTLEIQTLQELLEDGAVPLYPYEKTFEQARYEPFVVLHTSGSTGFPKPVILTHGTVAHHDTFIFTPPNGEKPIAISSYRHKRVFVGLRMFHSAALCFMAFAIYSDTKLVFPPPTPMTAEIANFAHMYGNLDASFVSPAVLVQIAKNPEYLKNIRKLAYLSYGGGPLPREIGNVLKSYSRLFVNFGATETGFFALQLTDPEDWEYMSFSARMGVQLRPVVGELYELHFVRKPELEFSQGIFSTFPNLSEYSTRDLFSKHPTKENLWLFEGRSDDAIVCSTGQKVNPMTTESLLNAYPSVVAALVCGQGRVQVSLLVEAKSPPRNENERDILVQEIWPAVELGNEKQQKQGRITKDLVAFTKAGKPMIRAGKGTILRKLTENLYREELDEMYSTFKDTQS</sequence>
<evidence type="ECO:0000313" key="5">
    <source>
        <dbReference type="Proteomes" id="UP001152300"/>
    </source>
</evidence>
<comment type="caution">
    <text evidence="4">The sequence shown here is derived from an EMBL/GenBank/DDBJ whole genome shotgun (WGS) entry which is preliminary data.</text>
</comment>
<keyword evidence="5" id="KW-1185">Reference proteome</keyword>
<gene>
    <name evidence="4" type="ORF">OCU04_008190</name>
</gene>
<dbReference type="Pfam" id="PF23562">
    <property type="entry name" value="AMP-binding_C_3"/>
    <property type="match status" value="1"/>
</dbReference>
<dbReference type="Proteomes" id="UP001152300">
    <property type="component" value="Unassembled WGS sequence"/>
</dbReference>
<dbReference type="OrthoDB" id="429813at2759"/>
<dbReference type="Gene3D" id="3.40.50.12780">
    <property type="entry name" value="N-terminal domain of ligase-like"/>
    <property type="match status" value="1"/>
</dbReference>
<accession>A0A9X0DJE8</accession>
<keyword evidence="2" id="KW-0597">Phosphoprotein</keyword>
<dbReference type="InterPro" id="IPR042099">
    <property type="entry name" value="ANL_N_sf"/>
</dbReference>
<dbReference type="Pfam" id="PF00501">
    <property type="entry name" value="AMP-binding"/>
    <property type="match status" value="1"/>
</dbReference>
<dbReference type="AlphaFoldDB" id="A0A9X0DJE8"/>
<protein>
    <recommendedName>
        <fullName evidence="3">AMP-dependent synthetase/ligase domain-containing protein</fullName>
    </recommendedName>
</protein>
<dbReference type="InterPro" id="IPR000873">
    <property type="entry name" value="AMP-dep_synth/lig_dom"/>
</dbReference>
<reference evidence="4" key="1">
    <citation type="submission" date="2022-11" db="EMBL/GenBank/DDBJ databases">
        <title>Genome Resource of Sclerotinia nivalis Strain SnTB1, a Plant Pathogen Isolated from American Ginseng.</title>
        <authorList>
            <person name="Fan S."/>
        </authorList>
    </citation>
    <scope>NUCLEOTIDE SEQUENCE</scope>
    <source>
        <strain evidence="4">SnTB1</strain>
    </source>
</reference>
<proteinExistence type="predicted"/>
<dbReference type="InterPro" id="IPR020845">
    <property type="entry name" value="AMP-binding_CS"/>
</dbReference>
<evidence type="ECO:0000256" key="2">
    <source>
        <dbReference type="ARBA" id="ARBA00022553"/>
    </source>
</evidence>
<dbReference type="InterPro" id="IPR051414">
    <property type="entry name" value="Adenylate-forming_Reductase"/>
</dbReference>
<feature type="domain" description="AMP-dependent synthetase/ligase" evidence="3">
    <location>
        <begin position="26"/>
        <end position="348"/>
    </location>
</feature>
<keyword evidence="1" id="KW-0596">Phosphopantetheine</keyword>
<organism evidence="4 5">
    <name type="scientific">Sclerotinia nivalis</name>
    <dbReference type="NCBI Taxonomy" id="352851"/>
    <lineage>
        <taxon>Eukaryota</taxon>
        <taxon>Fungi</taxon>
        <taxon>Dikarya</taxon>
        <taxon>Ascomycota</taxon>
        <taxon>Pezizomycotina</taxon>
        <taxon>Leotiomycetes</taxon>
        <taxon>Helotiales</taxon>
        <taxon>Sclerotiniaceae</taxon>
        <taxon>Sclerotinia</taxon>
    </lineage>
</organism>
<evidence type="ECO:0000256" key="1">
    <source>
        <dbReference type="ARBA" id="ARBA00022450"/>
    </source>
</evidence>
<evidence type="ECO:0000259" key="3">
    <source>
        <dbReference type="Pfam" id="PF00501"/>
    </source>
</evidence>
<dbReference type="PROSITE" id="PS00455">
    <property type="entry name" value="AMP_BINDING"/>
    <property type="match status" value="1"/>
</dbReference>
<dbReference type="EMBL" id="JAPEIS010000009">
    <property type="protein sequence ID" value="KAJ8062943.1"/>
    <property type="molecule type" value="Genomic_DNA"/>
</dbReference>
<dbReference type="PANTHER" id="PTHR43439">
    <property type="entry name" value="PHENYLACETATE-COENZYME A LIGASE"/>
    <property type="match status" value="1"/>
</dbReference>
<dbReference type="SUPFAM" id="SSF56801">
    <property type="entry name" value="Acetyl-CoA synthetase-like"/>
    <property type="match status" value="1"/>
</dbReference>
<dbReference type="PANTHER" id="PTHR43439:SF2">
    <property type="entry name" value="ENZYME, PUTATIVE (JCVI)-RELATED"/>
    <property type="match status" value="1"/>
</dbReference>
<name>A0A9X0DJE8_9HELO</name>
<evidence type="ECO:0000313" key="4">
    <source>
        <dbReference type="EMBL" id="KAJ8062943.1"/>
    </source>
</evidence>